<feature type="non-terminal residue" evidence="1">
    <location>
        <position position="1"/>
    </location>
</feature>
<keyword evidence="2" id="KW-1185">Reference proteome</keyword>
<feature type="non-terminal residue" evidence="1">
    <location>
        <position position="86"/>
    </location>
</feature>
<proteinExistence type="predicted"/>
<sequence>MPVWMYGLVTISISVGHTRRNQLSLHFFLYGKRTYGSEIYELWTLIEKQRLAQEKLNNEQFDNVSRYSHALTGATVTNLNSTINVT</sequence>
<organism evidence="1 2">
    <name type="scientific">Diversispora eburnea</name>
    <dbReference type="NCBI Taxonomy" id="1213867"/>
    <lineage>
        <taxon>Eukaryota</taxon>
        <taxon>Fungi</taxon>
        <taxon>Fungi incertae sedis</taxon>
        <taxon>Mucoromycota</taxon>
        <taxon>Glomeromycotina</taxon>
        <taxon>Glomeromycetes</taxon>
        <taxon>Diversisporales</taxon>
        <taxon>Diversisporaceae</taxon>
        <taxon>Diversispora</taxon>
    </lineage>
</organism>
<gene>
    <name evidence="1" type="ORF">DEBURN_LOCUS6859</name>
</gene>
<evidence type="ECO:0000313" key="1">
    <source>
        <dbReference type="EMBL" id="CAG8546047.1"/>
    </source>
</evidence>
<dbReference type="EMBL" id="CAJVPK010000750">
    <property type="protein sequence ID" value="CAG8546047.1"/>
    <property type="molecule type" value="Genomic_DNA"/>
</dbReference>
<name>A0A9N9FLQ1_9GLOM</name>
<reference evidence="1" key="1">
    <citation type="submission" date="2021-06" db="EMBL/GenBank/DDBJ databases">
        <authorList>
            <person name="Kallberg Y."/>
            <person name="Tangrot J."/>
            <person name="Rosling A."/>
        </authorList>
    </citation>
    <scope>NUCLEOTIDE SEQUENCE</scope>
    <source>
        <strain evidence="1">AZ414A</strain>
    </source>
</reference>
<protein>
    <submittedName>
        <fullName evidence="1">2320_t:CDS:1</fullName>
    </submittedName>
</protein>
<accession>A0A9N9FLQ1</accession>
<evidence type="ECO:0000313" key="2">
    <source>
        <dbReference type="Proteomes" id="UP000789706"/>
    </source>
</evidence>
<dbReference type="AlphaFoldDB" id="A0A9N9FLQ1"/>
<dbReference type="OrthoDB" id="2364859at2759"/>
<comment type="caution">
    <text evidence="1">The sequence shown here is derived from an EMBL/GenBank/DDBJ whole genome shotgun (WGS) entry which is preliminary data.</text>
</comment>
<dbReference type="Proteomes" id="UP000789706">
    <property type="component" value="Unassembled WGS sequence"/>
</dbReference>